<reference evidence="2 3" key="1">
    <citation type="journal article" date="2011" name="J. Bacteriol.">
        <title>Draft genome of the psychrotolerant acidophile Acidithiobacillus ferrivorans SS3.</title>
        <authorList>
            <person name="Liljeqvist M."/>
            <person name="Valdes J."/>
            <person name="Holmes D.S."/>
            <person name="Dopson M."/>
        </authorList>
    </citation>
    <scope>NUCLEOTIDE SEQUENCE [LARGE SCALE GENOMIC DNA]</scope>
    <source>
        <strain evidence="2 3">SS3</strain>
    </source>
</reference>
<feature type="region of interest" description="Disordered" evidence="1">
    <location>
        <begin position="1175"/>
        <end position="1195"/>
    </location>
</feature>
<dbReference type="EMBL" id="CP002985">
    <property type="protein sequence ID" value="AEM48657.1"/>
    <property type="molecule type" value="Genomic_DNA"/>
</dbReference>
<evidence type="ECO:0000313" key="3">
    <source>
        <dbReference type="Proteomes" id="UP000009220"/>
    </source>
</evidence>
<protein>
    <submittedName>
        <fullName evidence="2">Uncharacterized protein</fullName>
    </submittedName>
</protein>
<accession>G0JQL8</accession>
<evidence type="ECO:0000313" key="2">
    <source>
        <dbReference type="EMBL" id="AEM48657.1"/>
    </source>
</evidence>
<dbReference type="Proteomes" id="UP000009220">
    <property type="component" value="Chromosome"/>
</dbReference>
<dbReference type="HOGENOM" id="CLU_273831_0_0_6"/>
<proteinExistence type="predicted"/>
<name>G0JQL8_9PROT</name>
<organism evidence="2 3">
    <name type="scientific">Acidithiobacillus ferrivorans SS3</name>
    <dbReference type="NCBI Taxonomy" id="743299"/>
    <lineage>
        <taxon>Bacteria</taxon>
        <taxon>Pseudomonadati</taxon>
        <taxon>Pseudomonadota</taxon>
        <taxon>Acidithiobacillia</taxon>
        <taxon>Acidithiobacillales</taxon>
        <taxon>Acidithiobacillaceae</taxon>
        <taxon>Acidithiobacillus</taxon>
    </lineage>
</organism>
<dbReference type="AlphaFoldDB" id="G0JQL8"/>
<dbReference type="RefSeq" id="WP_014029906.1">
    <property type="nucleotide sequence ID" value="NC_015942.1"/>
</dbReference>
<evidence type="ECO:0000256" key="1">
    <source>
        <dbReference type="SAM" id="MobiDB-lite"/>
    </source>
</evidence>
<dbReference type="KEGG" id="afi:Acife_2569"/>
<gene>
    <name evidence="2" type="ORF">Acife_2569</name>
</gene>
<sequence length="1195" mass="129238">MTRFPSFNHVPSETRRILRDRFDSKLRVVRQGQFLNPDQKVTPDQLVLRVLAGLKVSSNAEWPKAEIAYAQAGPTGSEPPNLQTLANLGWLRRIWGRAEIGLDLRVAALRAPTGVMDAFKTLLSGIHEQRYGATVEVRTDPELAELVEAIETGRSNPSQIVNQTPGWIAARLWELILAQEATPDSALRRWVDLRGLLHHPLIVPDEVWSTPDANTFRQAAISVIETEPGLGGWNETRDLYARQTALANHLTRDVAYSQFPLPPDTLVDRALWAGSHPIEASTYGSLDTCGDLFGLVGLLLADADAADNSPAPHPVVAQIIDLAIDRAELFIALLFQIRTRPRLLADLVIHPRTAGLACLLIAQWRSPVGAWDRGLVERDFQFGQVEAFADAVAILGEHLRAGQTNASEAAALLNWLHGRAGPGFIDDASGADSLMEALRRELTGCANSILLAMAQSLDGPNLRRGVGASEFAAVLDLSDLGGIADEVNADTIVTAYAHSISTGDYSLSSHRIGAAGAAALARMAGRTQALRDQFLYPVDVCTRLAVATPQDNEFILADSIGRSLRTHIRILCRAVVGGEPDVPADVFGALVAAVRTGALQHKEKGRVAAFAPRFESRIGAPVSDRPLAADLAAALAFVDRPRQETLLAAILETDEPLILAQLLSRSPPNLRSDIDRRLTALAPTDAGTIHTLPEMQARIDALLTAGAADAAASYMTAEEGLKTLGKAPGRELARFQNQLRLNFIREDRAAIETTAEPRFSAPLEQAAAVEALRQFRGLAAIQGSNRNSRFAKAEFLDLFARRPSFGSAANWFAAEITDLLQPDSFVLLKGDQVRQGQKAIAEFERMTAQLPATTVDEGVECNRALLLLAIGEPGQALAVLSTVTLVRLQDTAAAYRAIALARLGRQPEATATLDAAEHAIGGTEVLAAARSNIASGAPFLSAPEVSVYEDLFDNVASAIARFRTMNPADQARALQRKADPFEALLVEYVRAAADAVVSLVPMMKSVQIDSIEDDLNALIQQLLAARVQFLGWSVGDQSKGGFSAKGNAGERDLLITWGNSVLALIEAVICNRSPTQETMKADLESHFQKLLGYGNPRVFFHLTYAYNEDKAELMRSLVAVAETASPLGFNFLSQDPIPHEDSRPPGFVARYSADFGEVKVIFLVLNLGQQRQRQAAKTAGETRARKAQKSSLRDN</sequence>
<dbReference type="eggNOG" id="ENOG50329ZH">
    <property type="taxonomic scope" value="Bacteria"/>
</dbReference>